<dbReference type="AlphaFoldDB" id="Q2LRA7"/>
<sequence length="66" mass="8093">MDKKSCWMENVFIGGLWKSVKYDDIYLKAHNYMEETKKGLDTYFTFYNEKRWYQCFTRKSPVYGLP</sequence>
<gene>
    <name evidence="1" type="ORF">SYN_02975</name>
</gene>
<dbReference type="KEGG" id="sat:SYN_02975"/>
<name>Q2LRA7_SYNAS</name>
<reference evidence="1 2" key="1">
    <citation type="journal article" date="2007" name="Proc. Natl. Acad. Sci. U.S.A.">
        <title>The genome of Syntrophus aciditrophicus: life at the thermodynamic limit of microbial growth.</title>
        <authorList>
            <person name="McInerney M.J."/>
            <person name="Rohlin L."/>
            <person name="Mouttaki H."/>
            <person name="Kim U."/>
            <person name="Krupp R.S."/>
            <person name="Rios-Hernandez L."/>
            <person name="Sieber J."/>
            <person name="Struchtemeyer C.G."/>
            <person name="Bhattacharyya A."/>
            <person name="Campbell J.W."/>
            <person name="Gunsalus R.P."/>
        </authorList>
    </citation>
    <scope>NUCLEOTIDE SEQUENCE [LARGE SCALE GENOMIC DNA]</scope>
    <source>
        <strain evidence="1 2">SB</strain>
    </source>
</reference>
<dbReference type="eggNOG" id="COG2801">
    <property type="taxonomic scope" value="Bacteria"/>
</dbReference>
<evidence type="ECO:0000313" key="2">
    <source>
        <dbReference type="Proteomes" id="UP000001933"/>
    </source>
</evidence>
<organism evidence="1 2">
    <name type="scientific">Syntrophus aciditrophicus (strain SB)</name>
    <dbReference type="NCBI Taxonomy" id="56780"/>
    <lineage>
        <taxon>Bacteria</taxon>
        <taxon>Pseudomonadati</taxon>
        <taxon>Thermodesulfobacteriota</taxon>
        <taxon>Syntrophia</taxon>
        <taxon>Syntrophales</taxon>
        <taxon>Syntrophaceae</taxon>
        <taxon>Syntrophus</taxon>
    </lineage>
</organism>
<accession>Q2LRA7</accession>
<dbReference type="InParanoid" id="Q2LRA7"/>
<keyword evidence="2" id="KW-1185">Reference proteome</keyword>
<dbReference type="EMBL" id="CP000252">
    <property type="protein sequence ID" value="ABC76617.1"/>
    <property type="molecule type" value="Genomic_DNA"/>
</dbReference>
<proteinExistence type="predicted"/>
<dbReference type="HOGENOM" id="CLU_027402_41_6_7"/>
<dbReference type="Proteomes" id="UP000001933">
    <property type="component" value="Chromosome"/>
</dbReference>
<evidence type="ECO:0000313" key="1">
    <source>
        <dbReference type="EMBL" id="ABC76617.1"/>
    </source>
</evidence>
<dbReference type="STRING" id="56780.SYN_02975"/>
<protein>
    <submittedName>
        <fullName evidence="1">Transposase</fullName>
    </submittedName>
</protein>